<protein>
    <submittedName>
        <fullName evidence="3">Uncharacterized protein</fullName>
    </submittedName>
</protein>
<feature type="region of interest" description="Disordered" evidence="1">
    <location>
        <begin position="1"/>
        <end position="21"/>
    </location>
</feature>
<reference evidence="3 4" key="1">
    <citation type="submission" date="2019-01" db="EMBL/GenBank/DDBJ databases">
        <title>Ktedonosporobacter rubrisoli SCAWS-G2.</title>
        <authorList>
            <person name="Huang Y."/>
            <person name="Yan B."/>
        </authorList>
    </citation>
    <scope>NUCLEOTIDE SEQUENCE [LARGE SCALE GENOMIC DNA]</scope>
    <source>
        <strain evidence="3 4">SCAWS-G2</strain>
    </source>
</reference>
<dbReference type="KEGG" id="kbs:EPA93_06425"/>
<dbReference type="AlphaFoldDB" id="A0A4P6JKG6"/>
<organism evidence="3 4">
    <name type="scientific">Ktedonosporobacter rubrisoli</name>
    <dbReference type="NCBI Taxonomy" id="2509675"/>
    <lineage>
        <taxon>Bacteria</taxon>
        <taxon>Bacillati</taxon>
        <taxon>Chloroflexota</taxon>
        <taxon>Ktedonobacteria</taxon>
        <taxon>Ktedonobacterales</taxon>
        <taxon>Ktedonosporobacteraceae</taxon>
        <taxon>Ktedonosporobacter</taxon>
    </lineage>
</organism>
<proteinExistence type="predicted"/>
<dbReference type="Proteomes" id="UP000290365">
    <property type="component" value="Chromosome"/>
</dbReference>
<keyword evidence="2" id="KW-0812">Transmembrane</keyword>
<evidence type="ECO:0000313" key="4">
    <source>
        <dbReference type="Proteomes" id="UP000290365"/>
    </source>
</evidence>
<dbReference type="RefSeq" id="WP_129886255.1">
    <property type="nucleotide sequence ID" value="NZ_CP035758.1"/>
</dbReference>
<name>A0A4P6JKG6_KTERU</name>
<keyword evidence="2" id="KW-1133">Transmembrane helix</keyword>
<evidence type="ECO:0000256" key="1">
    <source>
        <dbReference type="SAM" id="MobiDB-lite"/>
    </source>
</evidence>
<feature type="transmembrane region" description="Helical" evidence="2">
    <location>
        <begin position="85"/>
        <end position="103"/>
    </location>
</feature>
<dbReference type="EMBL" id="CP035758">
    <property type="protein sequence ID" value="QBD75658.1"/>
    <property type="molecule type" value="Genomic_DNA"/>
</dbReference>
<gene>
    <name evidence="3" type="ORF">EPA93_06425</name>
</gene>
<accession>A0A4P6JKG6</accession>
<feature type="compositionally biased region" description="Polar residues" evidence="1">
    <location>
        <begin position="1"/>
        <end position="14"/>
    </location>
</feature>
<sequence>MMSQEETQEQTGSTYGRYAGDETYAHLRDEAPYEHMMRETLRAKVYPETHTQQNVFRLIGLAISLASLLAFAVVCLVLVGGIGGWISFCAACLATFIVATVAIDHIK</sequence>
<evidence type="ECO:0000313" key="3">
    <source>
        <dbReference type="EMBL" id="QBD75658.1"/>
    </source>
</evidence>
<keyword evidence="2" id="KW-0472">Membrane</keyword>
<feature type="transmembrane region" description="Helical" evidence="2">
    <location>
        <begin position="58"/>
        <end position="79"/>
    </location>
</feature>
<dbReference type="OrthoDB" id="171526at2"/>
<keyword evidence="4" id="KW-1185">Reference proteome</keyword>
<evidence type="ECO:0000256" key="2">
    <source>
        <dbReference type="SAM" id="Phobius"/>
    </source>
</evidence>